<feature type="domain" description="Bacterial Ig-like" evidence="2">
    <location>
        <begin position="137"/>
        <end position="223"/>
    </location>
</feature>
<dbReference type="Pfam" id="PF16640">
    <property type="entry name" value="Big_3_5"/>
    <property type="match status" value="2"/>
</dbReference>
<evidence type="ECO:0000313" key="4">
    <source>
        <dbReference type="Proteomes" id="UP000000485"/>
    </source>
</evidence>
<dbReference type="Proteomes" id="UP000000485">
    <property type="component" value="Chromosome"/>
</dbReference>
<dbReference type="Gene3D" id="2.60.40.10">
    <property type="entry name" value="Immunoglobulins"/>
    <property type="match status" value="3"/>
</dbReference>
<evidence type="ECO:0000256" key="1">
    <source>
        <dbReference type="SAM" id="MobiDB-lite"/>
    </source>
</evidence>
<dbReference type="InterPro" id="IPR032109">
    <property type="entry name" value="Big_3_5"/>
</dbReference>
<dbReference type="GO" id="GO:0005975">
    <property type="term" value="P:carbohydrate metabolic process"/>
    <property type="evidence" value="ECO:0007669"/>
    <property type="project" value="UniProtKB-ARBA"/>
</dbReference>
<dbReference type="HOGENOM" id="CLU_859687_0_0_11"/>
<feature type="domain" description="Bacterial Ig-like" evidence="2">
    <location>
        <begin position="44"/>
        <end position="130"/>
    </location>
</feature>
<evidence type="ECO:0000313" key="3">
    <source>
        <dbReference type="EMBL" id="AEI12778.1"/>
    </source>
</evidence>
<accession>F8A120</accession>
<gene>
    <name evidence="3" type="ordered locus">Celgi_2278</name>
</gene>
<feature type="region of interest" description="Disordered" evidence="1">
    <location>
        <begin position="1"/>
        <end position="37"/>
    </location>
</feature>
<dbReference type="STRING" id="593907.Celgi_2278"/>
<protein>
    <recommendedName>
        <fullName evidence="2">Bacterial Ig-like domain-containing protein</fullName>
    </recommendedName>
</protein>
<dbReference type="AlphaFoldDB" id="F8A120"/>
<organism evidence="3 4">
    <name type="scientific">Cellulomonas gilvus (strain ATCC 13127 / NRRL B-14078)</name>
    <name type="common">Cellvibrio gilvus</name>
    <dbReference type="NCBI Taxonomy" id="593907"/>
    <lineage>
        <taxon>Bacteria</taxon>
        <taxon>Bacillati</taxon>
        <taxon>Actinomycetota</taxon>
        <taxon>Actinomycetes</taxon>
        <taxon>Micrococcales</taxon>
        <taxon>Cellulomonadaceae</taxon>
        <taxon>Cellulomonas</taxon>
    </lineage>
</organism>
<name>F8A120_CELGA</name>
<sequence>MPSYVARFPVPGDPGAGIEPPAAPDDPATNPETEPVVARPATVTVAPLSRVYGTAGTVRVQVTAGAGATPTGTVQIRKGTAVLGSATLDSAGVARVRLPATLARATHTLTVAYSGDATTSPAAVSLTVTVARVTPRLTASAPPLRYGTAGTLTVVVGAGAGDRTGTVRLEDLTAGSVRTGTLRNGTVAFTLPKTMRPGEHVLRVTYLGSSTVAPATTTLRVTVRKAVSRTTVQVPAGTVRAGTQAVLTGRVTAPGVTARGTVTIRVRSAAGAVVATRTATLTSTGSYRVVLPALRAGSYTVVAQYAGSATVSASHVGARLSVR</sequence>
<dbReference type="KEGG" id="cga:Celgi_2278"/>
<feature type="compositionally biased region" description="Low complexity" evidence="1">
    <location>
        <begin position="16"/>
        <end position="37"/>
    </location>
</feature>
<proteinExistence type="predicted"/>
<reference evidence="4" key="1">
    <citation type="submission" date="2011-04" db="EMBL/GenBank/DDBJ databases">
        <title>Complete sequence of Cellvibrio gilvus ATCC 13127.</title>
        <authorList>
            <person name="Lucas S."/>
            <person name="Han J."/>
            <person name="Lapidus A."/>
            <person name="Cheng J.-F."/>
            <person name="Goodwin L."/>
            <person name="Pitluck S."/>
            <person name="Peters L."/>
            <person name="Munk A."/>
            <person name="Detter J.C."/>
            <person name="Han C."/>
            <person name="Tapia R."/>
            <person name="Land M."/>
            <person name="Hauser L."/>
            <person name="Kyrpides N."/>
            <person name="Ivanova N."/>
            <person name="Ovchinnikova G."/>
            <person name="Pagani I."/>
            <person name="Mead D."/>
            <person name="Brumm P."/>
            <person name="Woyke T."/>
        </authorList>
    </citation>
    <scope>NUCLEOTIDE SEQUENCE [LARGE SCALE GENOMIC DNA]</scope>
    <source>
        <strain evidence="4">ATCC 13127 / NRRL B-14078</strain>
    </source>
</reference>
<dbReference type="EMBL" id="CP002665">
    <property type="protein sequence ID" value="AEI12778.1"/>
    <property type="molecule type" value="Genomic_DNA"/>
</dbReference>
<evidence type="ECO:0000259" key="2">
    <source>
        <dbReference type="Pfam" id="PF16640"/>
    </source>
</evidence>
<keyword evidence="4" id="KW-1185">Reference proteome</keyword>
<dbReference type="InterPro" id="IPR013783">
    <property type="entry name" value="Ig-like_fold"/>
</dbReference>
<dbReference type="eggNOG" id="COG4932">
    <property type="taxonomic scope" value="Bacteria"/>
</dbReference>